<protein>
    <submittedName>
        <fullName evidence="1">Uncharacterized protein</fullName>
    </submittedName>
</protein>
<accession>A0A154P3F5</accession>
<dbReference type="Proteomes" id="UP000076502">
    <property type="component" value="Unassembled WGS sequence"/>
</dbReference>
<name>A0A154P3F5_DUFNO</name>
<evidence type="ECO:0000313" key="2">
    <source>
        <dbReference type="Proteomes" id="UP000076502"/>
    </source>
</evidence>
<gene>
    <name evidence="1" type="ORF">WN55_10311</name>
</gene>
<sequence length="78" mass="8832">MVRIVETLRQSPSINPDRKATERSSIVVYYSQKYFPQTDDIKQWRGRNKNTGGGSVSKLRSFSACKDRLETGGSTYLA</sequence>
<dbReference type="AlphaFoldDB" id="A0A154P3F5"/>
<reference evidence="1 2" key="1">
    <citation type="submission" date="2015-07" db="EMBL/GenBank/DDBJ databases">
        <title>The genome of Dufourea novaeangliae.</title>
        <authorList>
            <person name="Pan H."/>
            <person name="Kapheim K."/>
        </authorList>
    </citation>
    <scope>NUCLEOTIDE SEQUENCE [LARGE SCALE GENOMIC DNA]</scope>
    <source>
        <strain evidence="1">0120121106</strain>
        <tissue evidence="1">Whole body</tissue>
    </source>
</reference>
<keyword evidence="2" id="KW-1185">Reference proteome</keyword>
<dbReference type="EMBL" id="KQ434809">
    <property type="protein sequence ID" value="KZC06401.1"/>
    <property type="molecule type" value="Genomic_DNA"/>
</dbReference>
<proteinExistence type="predicted"/>
<evidence type="ECO:0000313" key="1">
    <source>
        <dbReference type="EMBL" id="KZC06401.1"/>
    </source>
</evidence>
<organism evidence="1 2">
    <name type="scientific">Dufourea novaeangliae</name>
    <name type="common">Sweat bee</name>
    <dbReference type="NCBI Taxonomy" id="178035"/>
    <lineage>
        <taxon>Eukaryota</taxon>
        <taxon>Metazoa</taxon>
        <taxon>Ecdysozoa</taxon>
        <taxon>Arthropoda</taxon>
        <taxon>Hexapoda</taxon>
        <taxon>Insecta</taxon>
        <taxon>Pterygota</taxon>
        <taxon>Neoptera</taxon>
        <taxon>Endopterygota</taxon>
        <taxon>Hymenoptera</taxon>
        <taxon>Apocrita</taxon>
        <taxon>Aculeata</taxon>
        <taxon>Apoidea</taxon>
        <taxon>Anthophila</taxon>
        <taxon>Halictidae</taxon>
        <taxon>Rophitinae</taxon>
        <taxon>Dufourea</taxon>
    </lineage>
</organism>